<gene>
    <name evidence="1" type="ORF">C8N34_1149</name>
</gene>
<dbReference type="EMBL" id="QBKP01000014">
    <property type="protein sequence ID" value="PTX46989.1"/>
    <property type="molecule type" value="Genomic_DNA"/>
</dbReference>
<dbReference type="Proteomes" id="UP000244224">
    <property type="component" value="Unassembled WGS sequence"/>
</dbReference>
<proteinExistence type="predicted"/>
<protein>
    <submittedName>
        <fullName evidence="1">Uncharacterized protein</fullName>
    </submittedName>
</protein>
<reference evidence="1 2" key="1">
    <citation type="submission" date="2018-04" db="EMBL/GenBank/DDBJ databases">
        <title>Genomic Encyclopedia of Archaeal and Bacterial Type Strains, Phase II (KMG-II): from individual species to whole genera.</title>
        <authorList>
            <person name="Goeker M."/>
        </authorList>
    </citation>
    <scope>NUCLEOTIDE SEQUENCE [LARGE SCALE GENOMIC DNA]</scope>
    <source>
        <strain evidence="1 2">DSM 21823</strain>
    </source>
</reference>
<dbReference type="InterPro" id="IPR057378">
    <property type="entry name" value="Pre_tape_measure"/>
</dbReference>
<dbReference type="Pfam" id="PF23789">
    <property type="entry name" value="Pre_tape_measure"/>
    <property type="match status" value="1"/>
</dbReference>
<dbReference type="AlphaFoldDB" id="A0A2T6AT43"/>
<comment type="caution">
    <text evidence="1">The sequence shown here is derived from an EMBL/GenBank/DDBJ whole genome shotgun (WGS) entry which is preliminary data.</text>
</comment>
<keyword evidence="2" id="KW-1185">Reference proteome</keyword>
<name>A0A2T6AT43_9RHOB</name>
<evidence type="ECO:0000313" key="2">
    <source>
        <dbReference type="Proteomes" id="UP000244224"/>
    </source>
</evidence>
<dbReference type="RefSeq" id="WP_108130002.1">
    <property type="nucleotide sequence ID" value="NZ_QBKP01000014.1"/>
</dbReference>
<organism evidence="1 2">
    <name type="scientific">Gemmobacter caeni</name>
    <dbReference type="NCBI Taxonomy" id="589035"/>
    <lineage>
        <taxon>Bacteria</taxon>
        <taxon>Pseudomonadati</taxon>
        <taxon>Pseudomonadota</taxon>
        <taxon>Alphaproteobacteria</taxon>
        <taxon>Rhodobacterales</taxon>
        <taxon>Paracoccaceae</taxon>
        <taxon>Gemmobacter</taxon>
    </lineage>
</organism>
<sequence length="138" mass="15011">MAFADFRPHYLKVTDRAGNELGQVRALNESDLSLLWQKHEDAMELVFQSVTSEGVSPDLMVGAAAVAAIKVAPDMVTDLICLASGEPDWDATFRAVSTMPVGMRLEILGAVLRLTAESEGGLEKLLGLFRLLRPRTDP</sequence>
<accession>A0A2T6AT43</accession>
<evidence type="ECO:0000313" key="1">
    <source>
        <dbReference type="EMBL" id="PTX46989.1"/>
    </source>
</evidence>